<dbReference type="GO" id="GO:0048280">
    <property type="term" value="P:vesicle fusion with Golgi apparatus"/>
    <property type="evidence" value="ECO:0007669"/>
    <property type="project" value="InterPro"/>
</dbReference>
<comment type="subcellular location">
    <subcellularLocation>
        <location evidence="1">Golgi apparatus</location>
    </subcellularLocation>
</comment>
<dbReference type="Proteomes" id="UP000653305">
    <property type="component" value="Unassembled WGS sequence"/>
</dbReference>
<dbReference type="InterPro" id="IPR024095">
    <property type="entry name" value="Vesicle_P115"/>
</dbReference>
<dbReference type="EMBL" id="BMAC01000176">
    <property type="protein sequence ID" value="GFP88917.1"/>
    <property type="molecule type" value="Genomic_DNA"/>
</dbReference>
<dbReference type="InterPro" id="IPR006953">
    <property type="entry name" value="Vesicle_Uso1_P115_head"/>
</dbReference>
<evidence type="ECO:0000256" key="2">
    <source>
        <dbReference type="ARBA" id="ARBA00023034"/>
    </source>
</evidence>
<dbReference type="FunFam" id="1.25.10.10:FF:000234">
    <property type="entry name" value="Golgin candidate 6"/>
    <property type="match status" value="1"/>
</dbReference>
<evidence type="ECO:0000313" key="7">
    <source>
        <dbReference type="Proteomes" id="UP000653305"/>
    </source>
</evidence>
<dbReference type="SUPFAM" id="SSF48371">
    <property type="entry name" value="ARM repeat"/>
    <property type="match status" value="1"/>
</dbReference>
<dbReference type="AlphaFoldDB" id="A0A830BMW5"/>
<dbReference type="PANTHER" id="PTHR10013">
    <property type="entry name" value="GENERAL VESICULAR TRANSPORT FACTOR P115"/>
    <property type="match status" value="1"/>
</dbReference>
<organism evidence="6 7">
    <name type="scientific">Phtheirospermum japonicum</name>
    <dbReference type="NCBI Taxonomy" id="374723"/>
    <lineage>
        <taxon>Eukaryota</taxon>
        <taxon>Viridiplantae</taxon>
        <taxon>Streptophyta</taxon>
        <taxon>Embryophyta</taxon>
        <taxon>Tracheophyta</taxon>
        <taxon>Spermatophyta</taxon>
        <taxon>Magnoliopsida</taxon>
        <taxon>eudicotyledons</taxon>
        <taxon>Gunneridae</taxon>
        <taxon>Pentapetalae</taxon>
        <taxon>asterids</taxon>
        <taxon>lamiids</taxon>
        <taxon>Lamiales</taxon>
        <taxon>Orobanchaceae</taxon>
        <taxon>Orobanchaceae incertae sedis</taxon>
        <taxon>Phtheirospermum</taxon>
    </lineage>
</organism>
<sequence length="822" mass="90823">MDFVSKYQGVVGRVFGNENSSSSEDSYVERLLDRISNGVLAEDRRSAMVELQAVVAESQSAQLSFGAMGFPVLLGVLKEERDDVEMVRGALETLVSALSPIEHGKSSKNEIQPALMNSDLLSREVESISLLLSLLSEEDFYVRYYTLQLLTALLTNSQNRLQEAILTIPRGITRLMDMLMDREVIRNEALLLLTYLTREAEEIQKILVFEGAFEKIFSIIKEEGGSEGGVVVQDCLELLNNLLRNNASNQVLLRETIGFDPLISILKLRGITYKFTQQKTINLLSVLDTINLLILGGQQTDPGKDSNGLTNKTVLVQKKVLDHLLMLGVESQWAPVAVRCMALQCIGDLVVNHPKNRDALASKLLGEEPHVEGALNSILRIILRTSSMQEFIAADYVFKSYCEKNPDGQTMLASTLIPQPHSFLNAPLEEDVHMSFGSMLLHGLILSESDGDLETCCRAASVLSHVLNDNIQCKERVLQIELEAPTPSLGGPEPLMHRMVKYLALASSMNKDGKSRSSGPIHVQPIILKLLVTWLFDCPSAVQCFLDSRPHLTYLLELVSDQTATVCVRGLGAVLLGICVIYNKITDSAKNAFSIVDGISQKIGLSSYFLKLDEMQKSLLFMSAKPALARKPLTRSIAASMSEIDDVDENEYSDQRNEDHPLLAMVLDSQFVFFVKELEGNIREQIVEVYSRPKSQVAVVPAELEQGSGESDAEYIKRLKGFVEKQCLEIQDLLSRNATLAEDLAKTGACPDAYNSLEQANFQLEREIKALKSGGAVASRGKVEKLSAKLMELGVDVDELLESIAEETGLQGDDDDDDDDEE</sequence>
<keyword evidence="3 4" id="KW-0175">Coiled coil</keyword>
<comment type="caution">
    <text evidence="6">The sequence shown here is derived from an EMBL/GenBank/DDBJ whole genome shotgun (WGS) entry which is preliminary data.</text>
</comment>
<reference evidence="6" key="1">
    <citation type="submission" date="2020-07" db="EMBL/GenBank/DDBJ databases">
        <title>Ethylene signaling mediates host invasion by parasitic plants.</title>
        <authorList>
            <person name="Yoshida S."/>
        </authorList>
    </citation>
    <scope>NUCLEOTIDE SEQUENCE</scope>
    <source>
        <strain evidence="6">Okayama</strain>
    </source>
</reference>
<dbReference type="GO" id="GO:0005795">
    <property type="term" value="C:Golgi stack"/>
    <property type="evidence" value="ECO:0007669"/>
    <property type="project" value="TreeGrafter"/>
</dbReference>
<evidence type="ECO:0000256" key="4">
    <source>
        <dbReference type="SAM" id="Coils"/>
    </source>
</evidence>
<dbReference type="GO" id="GO:0048211">
    <property type="term" value="P:Golgi vesicle docking"/>
    <property type="evidence" value="ECO:0007669"/>
    <property type="project" value="TreeGrafter"/>
</dbReference>
<keyword evidence="7" id="KW-1185">Reference proteome</keyword>
<dbReference type="GO" id="GO:0012507">
    <property type="term" value="C:ER to Golgi transport vesicle membrane"/>
    <property type="evidence" value="ECO:0007669"/>
    <property type="project" value="TreeGrafter"/>
</dbReference>
<dbReference type="GO" id="GO:0000139">
    <property type="term" value="C:Golgi membrane"/>
    <property type="evidence" value="ECO:0007669"/>
    <property type="project" value="InterPro"/>
</dbReference>
<dbReference type="GO" id="GO:0006888">
    <property type="term" value="P:endoplasmic reticulum to Golgi vesicle-mediated transport"/>
    <property type="evidence" value="ECO:0007669"/>
    <property type="project" value="TreeGrafter"/>
</dbReference>
<dbReference type="GO" id="GO:0006886">
    <property type="term" value="P:intracellular protein transport"/>
    <property type="evidence" value="ECO:0007669"/>
    <property type="project" value="InterPro"/>
</dbReference>
<dbReference type="OrthoDB" id="198977at2759"/>
<feature type="domain" description="Vesicle tethering protein Uso1/P115-like head" evidence="5">
    <location>
        <begin position="376"/>
        <end position="686"/>
    </location>
</feature>
<dbReference type="Gene3D" id="1.25.10.10">
    <property type="entry name" value="Leucine-rich Repeat Variant"/>
    <property type="match status" value="1"/>
</dbReference>
<evidence type="ECO:0000256" key="1">
    <source>
        <dbReference type="ARBA" id="ARBA00004555"/>
    </source>
</evidence>
<evidence type="ECO:0000259" key="5">
    <source>
        <dbReference type="Pfam" id="PF04869"/>
    </source>
</evidence>
<accession>A0A830BMW5</accession>
<dbReference type="GO" id="GO:0005783">
    <property type="term" value="C:endoplasmic reticulum"/>
    <property type="evidence" value="ECO:0007669"/>
    <property type="project" value="TreeGrafter"/>
</dbReference>
<keyword evidence="2" id="KW-0333">Golgi apparatus</keyword>
<name>A0A830BMW5_9LAMI</name>
<dbReference type="InterPro" id="IPR016024">
    <property type="entry name" value="ARM-type_fold"/>
</dbReference>
<protein>
    <submittedName>
        <fullName evidence="6">Golgin candidate 6</fullName>
    </submittedName>
</protein>
<dbReference type="Pfam" id="PF04869">
    <property type="entry name" value="Uso1_p115_head"/>
    <property type="match status" value="1"/>
</dbReference>
<evidence type="ECO:0000313" key="6">
    <source>
        <dbReference type="EMBL" id="GFP88917.1"/>
    </source>
</evidence>
<dbReference type="InterPro" id="IPR011989">
    <property type="entry name" value="ARM-like"/>
</dbReference>
<evidence type="ECO:0000256" key="3">
    <source>
        <dbReference type="ARBA" id="ARBA00023054"/>
    </source>
</evidence>
<feature type="coiled-coil region" evidence="4">
    <location>
        <begin position="754"/>
        <end position="803"/>
    </location>
</feature>
<dbReference type="PANTHER" id="PTHR10013:SF0">
    <property type="entry name" value="GENERAL VESICULAR TRANSPORT FACTOR P115"/>
    <property type="match status" value="1"/>
</dbReference>
<gene>
    <name evidence="6" type="ORF">PHJA_001035400</name>
</gene>
<proteinExistence type="predicted"/>